<dbReference type="Gramene" id="TVT98731">
    <property type="protein sequence ID" value="TVT98731"/>
    <property type="gene ID" value="EJB05_55961"/>
</dbReference>
<dbReference type="Pfam" id="PF02458">
    <property type="entry name" value="Transferase"/>
    <property type="match status" value="2"/>
</dbReference>
<name>A0A5J9SHK8_9POAL</name>
<keyword evidence="2" id="KW-0808">Transferase</keyword>
<gene>
    <name evidence="4" type="ORF">EJB05_55961</name>
</gene>
<dbReference type="EMBL" id="RWGY01000817">
    <property type="protein sequence ID" value="TVT98731.1"/>
    <property type="molecule type" value="Genomic_DNA"/>
</dbReference>
<evidence type="ECO:0000313" key="5">
    <source>
        <dbReference type="Proteomes" id="UP000324897"/>
    </source>
</evidence>
<dbReference type="FunFam" id="3.30.559.10:FF:000008">
    <property type="entry name" value="Tryptamine hydroxycinnamoyl transferase"/>
    <property type="match status" value="1"/>
</dbReference>
<dbReference type="PANTHER" id="PTHR31642">
    <property type="entry name" value="TRICHOTHECENE 3-O-ACETYLTRANSFERASE"/>
    <property type="match status" value="1"/>
</dbReference>
<dbReference type="GO" id="GO:0016747">
    <property type="term" value="F:acyltransferase activity, transferring groups other than amino-acyl groups"/>
    <property type="evidence" value="ECO:0007669"/>
    <property type="project" value="TreeGrafter"/>
</dbReference>
<dbReference type="AlphaFoldDB" id="A0A5J9SHK8"/>
<dbReference type="Proteomes" id="UP000324897">
    <property type="component" value="Unassembled WGS sequence"/>
</dbReference>
<evidence type="ECO:0000256" key="3">
    <source>
        <dbReference type="ARBA" id="ARBA00023315"/>
    </source>
</evidence>
<protein>
    <submittedName>
        <fullName evidence="4">Uncharacterized protein</fullName>
    </submittedName>
</protein>
<accession>A0A5J9SHK8</accession>
<organism evidence="4 5">
    <name type="scientific">Eragrostis curvula</name>
    <name type="common">weeping love grass</name>
    <dbReference type="NCBI Taxonomy" id="38414"/>
    <lineage>
        <taxon>Eukaryota</taxon>
        <taxon>Viridiplantae</taxon>
        <taxon>Streptophyta</taxon>
        <taxon>Embryophyta</taxon>
        <taxon>Tracheophyta</taxon>
        <taxon>Spermatophyta</taxon>
        <taxon>Magnoliopsida</taxon>
        <taxon>Liliopsida</taxon>
        <taxon>Poales</taxon>
        <taxon>Poaceae</taxon>
        <taxon>PACMAD clade</taxon>
        <taxon>Chloridoideae</taxon>
        <taxon>Eragrostideae</taxon>
        <taxon>Eragrostidinae</taxon>
        <taxon>Eragrostis</taxon>
    </lineage>
</organism>
<dbReference type="OrthoDB" id="671439at2759"/>
<keyword evidence="5" id="KW-1185">Reference proteome</keyword>
<keyword evidence="3" id="KW-0012">Acyltransferase</keyword>
<comment type="similarity">
    <text evidence="1">Belongs to the plant acyltransferase family.</text>
</comment>
<dbReference type="InterPro" id="IPR050317">
    <property type="entry name" value="Plant_Fungal_Acyltransferase"/>
</dbReference>
<evidence type="ECO:0000256" key="1">
    <source>
        <dbReference type="ARBA" id="ARBA00009861"/>
    </source>
</evidence>
<sequence length="352" mass="38801">MAVHREWAGRLGTDAKGNRVILLNDAGARLVEATADVALSNISPPEPSPELLSLCPSGDDGANKELMLVQVTRFTCGSFAVGTTAHHQVADGLGRCSFMIAWGKAARGVAIDPIPVENIHTPDPSDNVATHTVHFSPEMVSKLKSKASTGVRRPYSSLQCVAAHLWRCITKARGLDGNTLTKFKIAVNGRPRMRNPRVPEDYAGNVVLWAQPATTVKDLLGNPLQYAVELISREVARIDDRYFRSFIDFVSSDAVEKEGLVPAETLVRCPDVFVSNLKGIPMYDLDFGTGKPFLFTRSHPPWEGYVFIMPPFCSDGSMDVQVCLFSRAMDIFKECAATRWKWLTHSYKLFLC</sequence>
<evidence type="ECO:0000256" key="2">
    <source>
        <dbReference type="ARBA" id="ARBA00022679"/>
    </source>
</evidence>
<evidence type="ECO:0000313" key="4">
    <source>
        <dbReference type="EMBL" id="TVT98731.1"/>
    </source>
</evidence>
<proteinExistence type="inferred from homology"/>
<reference evidence="4 5" key="1">
    <citation type="journal article" date="2019" name="Sci. Rep.">
        <title>A high-quality genome of Eragrostis curvula grass provides insights into Poaceae evolution and supports new strategies to enhance forage quality.</title>
        <authorList>
            <person name="Carballo J."/>
            <person name="Santos B.A.C.M."/>
            <person name="Zappacosta D."/>
            <person name="Garbus I."/>
            <person name="Selva J.P."/>
            <person name="Gallo C.A."/>
            <person name="Diaz A."/>
            <person name="Albertini E."/>
            <person name="Caccamo M."/>
            <person name="Echenique V."/>
        </authorList>
    </citation>
    <scope>NUCLEOTIDE SEQUENCE [LARGE SCALE GENOMIC DNA]</scope>
    <source>
        <strain evidence="5">cv. Victoria</strain>
        <tissue evidence="4">Leaf</tissue>
    </source>
</reference>
<feature type="non-terminal residue" evidence="4">
    <location>
        <position position="1"/>
    </location>
</feature>
<comment type="caution">
    <text evidence="4">The sequence shown here is derived from an EMBL/GenBank/DDBJ whole genome shotgun (WGS) entry which is preliminary data.</text>
</comment>
<dbReference type="PANTHER" id="PTHR31642:SF184">
    <property type="entry name" value="SPERMIDINE HYDROXYCINNAMOYL TRANSFERASE"/>
    <property type="match status" value="1"/>
</dbReference>
<dbReference type="Gene3D" id="3.30.559.10">
    <property type="entry name" value="Chloramphenicol acetyltransferase-like domain"/>
    <property type="match status" value="2"/>
</dbReference>
<dbReference type="InterPro" id="IPR023213">
    <property type="entry name" value="CAT-like_dom_sf"/>
</dbReference>